<dbReference type="PANTHER" id="PTHR42789">
    <property type="entry name" value="D-ISOMER SPECIFIC 2-HYDROXYACID DEHYDROGENASE FAMILY PROTEIN (AFU_ORTHOLOGUE AFUA_6G10090)"/>
    <property type="match status" value="1"/>
</dbReference>
<reference evidence="7 9" key="1">
    <citation type="submission" date="2015-03" db="EMBL/GenBank/DDBJ databases">
        <authorList>
            <person name="Hassan Y.I."/>
            <person name="Lepp D."/>
            <person name="Zhou T."/>
        </authorList>
    </citation>
    <scope>NUCLEOTIDE SEQUENCE [LARGE SCALE GENOMIC DNA]</scope>
    <source>
        <strain evidence="7 9">DSM 17137</strain>
    </source>
</reference>
<comment type="similarity">
    <text evidence="1 4">Belongs to the D-isomer specific 2-hydroxyacid dehydrogenase family.</text>
</comment>
<evidence type="ECO:0000259" key="6">
    <source>
        <dbReference type="Pfam" id="PF02826"/>
    </source>
</evidence>
<keyword evidence="3" id="KW-0520">NAD</keyword>
<dbReference type="OrthoDB" id="9793626at2"/>
<dbReference type="Proteomes" id="UP000033608">
    <property type="component" value="Unassembled WGS sequence"/>
</dbReference>
<dbReference type="Proteomes" id="UP000184533">
    <property type="component" value="Unassembled WGS sequence"/>
</dbReference>
<dbReference type="EMBL" id="FQVC01000007">
    <property type="protein sequence ID" value="SHF39418.1"/>
    <property type="molecule type" value="Genomic_DNA"/>
</dbReference>
<dbReference type="STRING" id="1121477.SAMN02745223_02507"/>
<keyword evidence="9" id="KW-1185">Reference proteome</keyword>
<dbReference type="CDD" id="cd12173">
    <property type="entry name" value="PGDH_4"/>
    <property type="match status" value="1"/>
</dbReference>
<name>A0A0F5LSF1_9HYPH</name>
<protein>
    <submittedName>
        <fullName evidence="7">2-hydroxyacid dehydrogenase</fullName>
    </submittedName>
    <submittedName>
        <fullName evidence="8">D-3-phosphoglycerate dehydrogenase</fullName>
    </submittedName>
</protein>
<evidence type="ECO:0000259" key="5">
    <source>
        <dbReference type="Pfam" id="PF00389"/>
    </source>
</evidence>
<dbReference type="InterPro" id="IPR006139">
    <property type="entry name" value="D-isomer_2_OHA_DH_cat_dom"/>
</dbReference>
<dbReference type="PROSITE" id="PS00670">
    <property type="entry name" value="D_2_HYDROXYACID_DH_2"/>
    <property type="match status" value="1"/>
</dbReference>
<evidence type="ECO:0000256" key="2">
    <source>
        <dbReference type="ARBA" id="ARBA00023002"/>
    </source>
</evidence>
<dbReference type="Pfam" id="PF02826">
    <property type="entry name" value="2-Hacid_dh_C"/>
    <property type="match status" value="1"/>
</dbReference>
<dbReference type="PROSITE" id="PS00671">
    <property type="entry name" value="D_2_HYDROXYACID_DH_3"/>
    <property type="match status" value="1"/>
</dbReference>
<dbReference type="SUPFAM" id="SSF51735">
    <property type="entry name" value="NAD(P)-binding Rossmann-fold domains"/>
    <property type="match status" value="1"/>
</dbReference>
<dbReference type="Pfam" id="PF00389">
    <property type="entry name" value="2-Hacid_dh"/>
    <property type="match status" value="1"/>
</dbReference>
<feature type="domain" description="D-isomer specific 2-hydroxyacid dehydrogenase NAD-binding" evidence="6">
    <location>
        <begin position="120"/>
        <end position="294"/>
    </location>
</feature>
<dbReference type="PANTHER" id="PTHR42789:SF1">
    <property type="entry name" value="D-ISOMER SPECIFIC 2-HYDROXYACID DEHYDROGENASE FAMILY PROTEIN (AFU_ORTHOLOGUE AFUA_6G10090)"/>
    <property type="match status" value="1"/>
</dbReference>
<reference evidence="8 10" key="2">
    <citation type="submission" date="2016-11" db="EMBL/GenBank/DDBJ databases">
        <authorList>
            <person name="Jaros S."/>
            <person name="Januszkiewicz K."/>
            <person name="Wedrychowicz H."/>
        </authorList>
    </citation>
    <scope>NUCLEOTIDE SEQUENCE [LARGE SCALE GENOMIC DNA]</scope>
    <source>
        <strain evidence="8 10">DSM 17137</strain>
    </source>
</reference>
<organism evidence="7 9">
    <name type="scientific">Devosia limi DSM 17137</name>
    <dbReference type="NCBI Taxonomy" id="1121477"/>
    <lineage>
        <taxon>Bacteria</taxon>
        <taxon>Pseudomonadati</taxon>
        <taxon>Pseudomonadota</taxon>
        <taxon>Alphaproteobacteria</taxon>
        <taxon>Hyphomicrobiales</taxon>
        <taxon>Devosiaceae</taxon>
        <taxon>Devosia</taxon>
    </lineage>
</organism>
<sequence length="335" mass="34625">MADLSAATGQRGRRILVTHNTIAASAVALLNANDIDVYFSPPYTPSDAVAARCAELGVDAIMVRQGQINAEVINASPKLKVIVKHGVGVDNVDIAAAAARGVPVLRSMGSNALAVAEHSIALAIALLKQLPTLDKAIKGGAWPKPSFIGRDIAGSVIGLVGFGSIGKETGRLAAALGMTVLVFDPMTPQAASDCGFEPVTLDDLVSRADIVSLHCPLTNETRNLINAARIEQMKSDAIIVNTARGGIIDEAALLDALARKRIAGAGLDSFSVEPPPVDSPLWAMDNLLVTSHVAGVTKGSAIQMAETAARHIISVLDGAPADERSLARVSELSAS</sequence>
<dbReference type="AlphaFoldDB" id="A0A0F5LSF1"/>
<dbReference type="GO" id="GO:0016616">
    <property type="term" value="F:oxidoreductase activity, acting on the CH-OH group of donors, NAD or NADP as acceptor"/>
    <property type="evidence" value="ECO:0007669"/>
    <property type="project" value="InterPro"/>
</dbReference>
<accession>A0A0F5LSF1</accession>
<evidence type="ECO:0000256" key="3">
    <source>
        <dbReference type="ARBA" id="ARBA00023027"/>
    </source>
</evidence>
<dbReference type="InterPro" id="IPR006140">
    <property type="entry name" value="D-isomer_DH_NAD-bd"/>
</dbReference>
<dbReference type="FunFam" id="3.40.50.720:FF:000203">
    <property type="entry name" value="D-3-phosphoglycerate dehydrogenase (SerA)"/>
    <property type="match status" value="1"/>
</dbReference>
<proteinExistence type="inferred from homology"/>
<dbReference type="GO" id="GO:0051287">
    <property type="term" value="F:NAD binding"/>
    <property type="evidence" value="ECO:0007669"/>
    <property type="project" value="InterPro"/>
</dbReference>
<dbReference type="InterPro" id="IPR029753">
    <property type="entry name" value="D-isomer_DH_CS"/>
</dbReference>
<dbReference type="PATRIC" id="fig|1121477.3.peg.2674"/>
<dbReference type="InterPro" id="IPR050857">
    <property type="entry name" value="D-2-hydroxyacid_DH"/>
</dbReference>
<dbReference type="Gene3D" id="3.40.50.720">
    <property type="entry name" value="NAD(P)-binding Rossmann-like Domain"/>
    <property type="match status" value="2"/>
</dbReference>
<evidence type="ECO:0000256" key="1">
    <source>
        <dbReference type="ARBA" id="ARBA00005854"/>
    </source>
</evidence>
<feature type="domain" description="D-isomer specific 2-hydroxyacid dehydrogenase catalytic" evidence="5">
    <location>
        <begin position="15"/>
        <end position="322"/>
    </location>
</feature>
<dbReference type="SUPFAM" id="SSF52283">
    <property type="entry name" value="Formate/glycerate dehydrogenase catalytic domain-like"/>
    <property type="match status" value="1"/>
</dbReference>
<gene>
    <name evidence="8" type="ORF">SAMN02745223_02507</name>
    <name evidence="7" type="ORF">VW29_07915</name>
</gene>
<dbReference type="RefSeq" id="WP_046134774.1">
    <property type="nucleotide sequence ID" value="NZ_FQVC01000007.1"/>
</dbReference>
<keyword evidence="2 4" id="KW-0560">Oxidoreductase</keyword>
<dbReference type="InterPro" id="IPR036291">
    <property type="entry name" value="NAD(P)-bd_dom_sf"/>
</dbReference>
<evidence type="ECO:0000313" key="8">
    <source>
        <dbReference type="EMBL" id="SHF39418.1"/>
    </source>
</evidence>
<evidence type="ECO:0000313" key="7">
    <source>
        <dbReference type="EMBL" id="KKB85074.1"/>
    </source>
</evidence>
<evidence type="ECO:0000313" key="10">
    <source>
        <dbReference type="Proteomes" id="UP000184533"/>
    </source>
</evidence>
<evidence type="ECO:0000313" key="9">
    <source>
        <dbReference type="Proteomes" id="UP000033608"/>
    </source>
</evidence>
<evidence type="ECO:0000256" key="4">
    <source>
        <dbReference type="RuleBase" id="RU003719"/>
    </source>
</evidence>
<dbReference type="EMBL" id="LAJF01000061">
    <property type="protein sequence ID" value="KKB85074.1"/>
    <property type="molecule type" value="Genomic_DNA"/>
</dbReference>